<keyword evidence="3 8" id="KW-0472">Membrane</keyword>
<dbReference type="InterPro" id="IPR004089">
    <property type="entry name" value="MCPsignal_dom"/>
</dbReference>
<feature type="transmembrane region" description="Helical" evidence="8">
    <location>
        <begin position="189"/>
        <end position="210"/>
    </location>
</feature>
<accession>A0A6C0NYU2</accession>
<dbReference type="InterPro" id="IPR003660">
    <property type="entry name" value="HAMP_dom"/>
</dbReference>
<dbReference type="GO" id="GO:0007165">
    <property type="term" value="P:signal transduction"/>
    <property type="evidence" value="ECO:0007669"/>
    <property type="project" value="UniProtKB-KW"/>
</dbReference>
<dbReference type="PROSITE" id="PS50111">
    <property type="entry name" value="CHEMOTAXIS_TRANSDUC_2"/>
    <property type="match status" value="1"/>
</dbReference>
<dbReference type="PROSITE" id="PS50885">
    <property type="entry name" value="HAMP"/>
    <property type="match status" value="1"/>
</dbReference>
<organism evidence="11 12">
    <name type="scientific">Paenibacillus rhizovicinus</name>
    <dbReference type="NCBI Taxonomy" id="2704463"/>
    <lineage>
        <taxon>Bacteria</taxon>
        <taxon>Bacillati</taxon>
        <taxon>Bacillota</taxon>
        <taxon>Bacilli</taxon>
        <taxon>Bacillales</taxon>
        <taxon>Paenibacillaceae</taxon>
        <taxon>Paenibacillus</taxon>
    </lineage>
</organism>
<comment type="similarity">
    <text evidence="5">Belongs to the methyl-accepting chemotaxis (MCP) protein family.</text>
</comment>
<comment type="subcellular location">
    <subcellularLocation>
        <location evidence="1">Cell membrane</location>
    </subcellularLocation>
</comment>
<keyword evidence="4 6" id="KW-0807">Transducer</keyword>
<gene>
    <name evidence="11" type="ORF">GZH47_11400</name>
</gene>
<dbReference type="Pfam" id="PF00672">
    <property type="entry name" value="HAMP"/>
    <property type="match status" value="1"/>
</dbReference>
<keyword evidence="8" id="KW-0812">Transmembrane</keyword>
<feature type="domain" description="Methyl-accepting transducer" evidence="9">
    <location>
        <begin position="284"/>
        <end position="520"/>
    </location>
</feature>
<dbReference type="SMART" id="SM00283">
    <property type="entry name" value="MA"/>
    <property type="match status" value="1"/>
</dbReference>
<evidence type="ECO:0000256" key="3">
    <source>
        <dbReference type="ARBA" id="ARBA00023136"/>
    </source>
</evidence>
<sequence length="570" mass="60488">MVTNWKVRTKLLGGFSAVILMFVASLAFTIVFINGIKHSSGEQSARVSEETSAFSLKNDVGMLYSDQADVIINESQSSADQLSSMLAAFKEKLDAFASTADTPREQAWMQELKQAFEGYAGTSAEVLTAFNQKDATPAEQLSKQYREIDDRSDGFKETMFQNLDLLSQSYSQEFAASNVKLSKDITRTISISASMSAIAAVLGLALALFIGSRVGTPIVRLAGSARRVAEGDLTETISFRKTKDELGELNASFQGMVGNLKSLLSDIDTQAGHVAASSEELTSSAEQSTQGSWQVAKAIEQVAAGAKVQDKASEETVRAMEEMAMGIQRIAESSVSISEESADASDKARDGGQSVERVVSQMASIRTSVDTQLAVVTKLEAESRAIGEITGSIRGIAGQTNLLALNASIEAARAGEHGKGFAVVAAEVRKLAEQSDASAEQITGLIESIRQGVDEAVLAMRAGKEEVRIGMSRAEEAGSTFALISESVNRIVDQVREMSAVAEQMSASAEEISASVVELSGVAKETASSTQSVAASTEEQLAIMQEVTASSAHLSQLAVSMQEAIAKFKM</sequence>
<evidence type="ECO:0000256" key="7">
    <source>
        <dbReference type="SAM" id="MobiDB-lite"/>
    </source>
</evidence>
<evidence type="ECO:0000256" key="6">
    <source>
        <dbReference type="PROSITE-ProRule" id="PRU00284"/>
    </source>
</evidence>
<dbReference type="Proteomes" id="UP000479114">
    <property type="component" value="Chromosome"/>
</dbReference>
<reference evidence="11 12" key="1">
    <citation type="submission" date="2020-02" db="EMBL/GenBank/DDBJ databases">
        <title>Paenibacillus sp. nov., isolated from rhizosphere soil of tomato.</title>
        <authorList>
            <person name="Weon H.-Y."/>
            <person name="Lee S.A."/>
        </authorList>
    </citation>
    <scope>NUCLEOTIDE SEQUENCE [LARGE SCALE GENOMIC DNA]</scope>
    <source>
        <strain evidence="11 12">14171R-81</strain>
    </source>
</reference>
<dbReference type="SMART" id="SM00304">
    <property type="entry name" value="HAMP"/>
    <property type="match status" value="1"/>
</dbReference>
<protein>
    <submittedName>
        <fullName evidence="11">Methyl-accepting chemotaxis protein</fullName>
    </submittedName>
</protein>
<dbReference type="SUPFAM" id="SSF58104">
    <property type="entry name" value="Methyl-accepting chemotaxis protein (MCP) signaling domain"/>
    <property type="match status" value="1"/>
</dbReference>
<dbReference type="AlphaFoldDB" id="A0A6C0NYU2"/>
<feature type="region of interest" description="Disordered" evidence="7">
    <location>
        <begin position="335"/>
        <end position="354"/>
    </location>
</feature>
<evidence type="ECO:0000256" key="5">
    <source>
        <dbReference type="ARBA" id="ARBA00029447"/>
    </source>
</evidence>
<evidence type="ECO:0000256" key="8">
    <source>
        <dbReference type="SAM" id="Phobius"/>
    </source>
</evidence>
<feature type="transmembrane region" description="Helical" evidence="8">
    <location>
        <begin position="12"/>
        <end position="36"/>
    </location>
</feature>
<dbReference type="Pfam" id="PF00015">
    <property type="entry name" value="MCPsignal"/>
    <property type="match status" value="1"/>
</dbReference>
<evidence type="ECO:0000313" key="12">
    <source>
        <dbReference type="Proteomes" id="UP000479114"/>
    </source>
</evidence>
<evidence type="ECO:0000256" key="2">
    <source>
        <dbReference type="ARBA" id="ARBA00022475"/>
    </source>
</evidence>
<dbReference type="Gene3D" id="1.10.287.950">
    <property type="entry name" value="Methyl-accepting chemotaxis protein"/>
    <property type="match status" value="1"/>
</dbReference>
<keyword evidence="8" id="KW-1133">Transmembrane helix</keyword>
<proteinExistence type="inferred from homology"/>
<dbReference type="CDD" id="cd11386">
    <property type="entry name" value="MCP_signal"/>
    <property type="match status" value="1"/>
</dbReference>
<evidence type="ECO:0000259" key="9">
    <source>
        <dbReference type="PROSITE" id="PS50111"/>
    </source>
</evidence>
<keyword evidence="12" id="KW-1185">Reference proteome</keyword>
<evidence type="ECO:0000256" key="1">
    <source>
        <dbReference type="ARBA" id="ARBA00004236"/>
    </source>
</evidence>
<evidence type="ECO:0000313" key="11">
    <source>
        <dbReference type="EMBL" id="QHW31387.1"/>
    </source>
</evidence>
<name>A0A6C0NYU2_9BACL</name>
<dbReference type="KEGG" id="prz:GZH47_11400"/>
<dbReference type="GO" id="GO:0005886">
    <property type="term" value="C:plasma membrane"/>
    <property type="evidence" value="ECO:0007669"/>
    <property type="project" value="UniProtKB-SubCell"/>
</dbReference>
<evidence type="ECO:0000259" key="10">
    <source>
        <dbReference type="PROSITE" id="PS50885"/>
    </source>
</evidence>
<dbReference type="Gene3D" id="6.10.340.10">
    <property type="match status" value="1"/>
</dbReference>
<feature type="domain" description="HAMP" evidence="10">
    <location>
        <begin position="212"/>
        <end position="265"/>
    </location>
</feature>
<dbReference type="PANTHER" id="PTHR32089">
    <property type="entry name" value="METHYL-ACCEPTING CHEMOTAXIS PROTEIN MCPB"/>
    <property type="match status" value="1"/>
</dbReference>
<dbReference type="RefSeq" id="WP_162640195.1">
    <property type="nucleotide sequence ID" value="NZ_CP048286.1"/>
</dbReference>
<keyword evidence="2" id="KW-1003">Cell membrane</keyword>
<dbReference type="EMBL" id="CP048286">
    <property type="protein sequence ID" value="QHW31387.1"/>
    <property type="molecule type" value="Genomic_DNA"/>
</dbReference>
<dbReference type="PANTHER" id="PTHR32089:SF112">
    <property type="entry name" value="LYSOZYME-LIKE PROTEIN-RELATED"/>
    <property type="match status" value="1"/>
</dbReference>
<dbReference type="Pfam" id="PF12729">
    <property type="entry name" value="4HB_MCP_1"/>
    <property type="match status" value="1"/>
</dbReference>
<dbReference type="CDD" id="cd06225">
    <property type="entry name" value="HAMP"/>
    <property type="match status" value="1"/>
</dbReference>
<dbReference type="InterPro" id="IPR024478">
    <property type="entry name" value="HlyB_4HB_MCP"/>
</dbReference>
<evidence type="ECO:0000256" key="4">
    <source>
        <dbReference type="ARBA" id="ARBA00023224"/>
    </source>
</evidence>